<organism evidence="9 10">
    <name type="scientific">Pararhodospirillum oryzae</name>
    <dbReference type="NCBI Taxonomy" id="478448"/>
    <lineage>
        <taxon>Bacteria</taxon>
        <taxon>Pseudomonadati</taxon>
        <taxon>Pseudomonadota</taxon>
        <taxon>Alphaproteobacteria</taxon>
        <taxon>Rhodospirillales</taxon>
        <taxon>Rhodospirillaceae</taxon>
        <taxon>Pararhodospirillum</taxon>
    </lineage>
</organism>
<feature type="transmembrane region" description="Helical" evidence="6">
    <location>
        <begin position="114"/>
        <end position="131"/>
    </location>
</feature>
<evidence type="ECO:0000313" key="9">
    <source>
        <dbReference type="EMBL" id="GEO82153.1"/>
    </source>
</evidence>
<dbReference type="InterPro" id="IPR001750">
    <property type="entry name" value="ND/Mrp_TM"/>
</dbReference>
<evidence type="ECO:0000259" key="7">
    <source>
        <dbReference type="Pfam" id="PF00361"/>
    </source>
</evidence>
<keyword evidence="9" id="KW-0830">Ubiquinone</keyword>
<feature type="transmembrane region" description="Helical" evidence="6">
    <location>
        <begin position="214"/>
        <end position="233"/>
    </location>
</feature>
<evidence type="ECO:0000256" key="3">
    <source>
        <dbReference type="ARBA" id="ARBA00022989"/>
    </source>
</evidence>
<feature type="transmembrane region" description="Helical" evidence="6">
    <location>
        <begin position="373"/>
        <end position="400"/>
    </location>
</feature>
<dbReference type="Gene3D" id="1.20.5.2700">
    <property type="match status" value="1"/>
</dbReference>
<dbReference type="EMBL" id="BJZO01000063">
    <property type="protein sequence ID" value="GEO82153.1"/>
    <property type="molecule type" value="Genomic_DNA"/>
</dbReference>
<dbReference type="NCBIfam" id="NF005141">
    <property type="entry name" value="PRK06590.1"/>
    <property type="match status" value="1"/>
</dbReference>
<dbReference type="NCBIfam" id="TIGR01974">
    <property type="entry name" value="NDH_I_L"/>
    <property type="match status" value="1"/>
</dbReference>
<dbReference type="Proteomes" id="UP000321567">
    <property type="component" value="Unassembled WGS sequence"/>
</dbReference>
<feature type="transmembrane region" description="Helical" evidence="6">
    <location>
        <begin position="619"/>
        <end position="639"/>
    </location>
</feature>
<proteinExistence type="predicted"/>
<dbReference type="GO" id="GO:0008137">
    <property type="term" value="F:NADH dehydrogenase (ubiquinone) activity"/>
    <property type="evidence" value="ECO:0007669"/>
    <property type="project" value="InterPro"/>
</dbReference>
<keyword evidence="10" id="KW-1185">Reference proteome</keyword>
<evidence type="ECO:0000259" key="8">
    <source>
        <dbReference type="Pfam" id="PF00662"/>
    </source>
</evidence>
<reference evidence="9 10" key="1">
    <citation type="submission" date="2019-07" db="EMBL/GenBank/DDBJ databases">
        <title>Whole genome shotgun sequence of Rhodospirillum oryzae NBRC 107573.</title>
        <authorList>
            <person name="Hosoyama A."/>
            <person name="Uohara A."/>
            <person name="Ohji S."/>
            <person name="Ichikawa N."/>
        </authorList>
    </citation>
    <scope>NUCLEOTIDE SEQUENCE [LARGE SCALE GENOMIC DNA]</scope>
    <source>
        <strain evidence="9 10">NBRC 107573</strain>
    </source>
</reference>
<dbReference type="OrthoDB" id="9811798at2"/>
<feature type="transmembrane region" description="Helical" evidence="6">
    <location>
        <begin position="137"/>
        <end position="156"/>
    </location>
</feature>
<feature type="transmembrane region" description="Helical" evidence="6">
    <location>
        <begin position="6"/>
        <end position="24"/>
    </location>
</feature>
<dbReference type="PRINTS" id="PR01434">
    <property type="entry name" value="NADHDHGNASE5"/>
</dbReference>
<keyword evidence="2 5" id="KW-0812">Transmembrane</keyword>
<dbReference type="InterPro" id="IPR001516">
    <property type="entry name" value="Proton_antipo_N"/>
</dbReference>
<dbReference type="AlphaFoldDB" id="A0A512H9M5"/>
<comment type="caution">
    <text evidence="9">The sequence shown here is derived from an EMBL/GenBank/DDBJ whole genome shotgun (WGS) entry which is preliminary data.</text>
</comment>
<dbReference type="GO" id="GO:0003954">
    <property type="term" value="F:NADH dehydrogenase activity"/>
    <property type="evidence" value="ECO:0007669"/>
    <property type="project" value="TreeGrafter"/>
</dbReference>
<dbReference type="GO" id="GO:0012505">
    <property type="term" value="C:endomembrane system"/>
    <property type="evidence" value="ECO:0007669"/>
    <property type="project" value="UniProtKB-SubCell"/>
</dbReference>
<sequence length="643" mass="69806">MLAVGAVFLPLIGALIAGFRGRTLGDHKSQMVTCGFMAASTVASWLLFFLTVPGGEASSVSLFTWVSSGELSFEWALRVDPLSTVMLMTVTTISLLVHVYSIGYMHHDPGVPRFMAYLSLFTFFMLMLVTSDNLVQMFFGWEGVGLASYLLIGYWYERPSANAAAIKAFVVNRVGDFGFTLGIFGVFMVFGTVNLDAIFAAAPGMADATVSFLGIEWHAMTLCCLLLFVGAMGKSAQLGLHTWLPDAMEGPTPVSALIHAATMVTAGVFMVARLSPLFVLSDTAMAVVTLVGAATAFFAATIGCTQHDIKRVIAYSTCSQLGYMFFALGVGAFGTGIFHLMTHAFFKALLFLGAGSVIHAMSDEQDMRRMGGLWKLIPVTYVLMWIGSLALMGVPPFAGFYSKDMILEVAFASHSFTGSIAFLLGLAAAGMTAFYSTRLLMLTFHGKPRANERVMAHVHESPRVMIWPLVGLAAGAVFAGMLGYDAFVGEDRLAFWGTALAQHADDVTAHAHHVPGWVKTLPLIVTAAGVALGWLFYIARTDLPARVCERFPETYRFVFNKWYFDELYDRIFIQPAFRIGRGLWKKGDGAVIDGLGPDGVATVTRGLARVFSRGQTGYLYHYAFVMIIGLAGIVTWFLLTSAR</sequence>
<feature type="transmembrane region" description="Helical" evidence="6">
    <location>
        <begin position="254"/>
        <end position="272"/>
    </location>
</feature>
<dbReference type="Pfam" id="PF00361">
    <property type="entry name" value="Proton_antipo_M"/>
    <property type="match status" value="1"/>
</dbReference>
<feature type="transmembrane region" description="Helical" evidence="6">
    <location>
        <begin position="312"/>
        <end position="338"/>
    </location>
</feature>
<dbReference type="InterPro" id="IPR018393">
    <property type="entry name" value="NADHpl_OxRdtase_5_subgr"/>
</dbReference>
<dbReference type="InterPro" id="IPR003945">
    <property type="entry name" value="NU5C-like"/>
</dbReference>
<feature type="domain" description="NADH:quinone oxidoreductase/Mrp antiporter transmembrane" evidence="7">
    <location>
        <begin position="131"/>
        <end position="423"/>
    </location>
</feature>
<dbReference type="Pfam" id="PF00662">
    <property type="entry name" value="Proton_antipo_N"/>
    <property type="match status" value="1"/>
</dbReference>
<dbReference type="GO" id="GO:0042773">
    <property type="term" value="P:ATP synthesis coupled electron transport"/>
    <property type="evidence" value="ECO:0007669"/>
    <property type="project" value="InterPro"/>
</dbReference>
<evidence type="ECO:0000256" key="5">
    <source>
        <dbReference type="RuleBase" id="RU000320"/>
    </source>
</evidence>
<feature type="domain" description="NADH-Ubiquinone oxidoreductase (complex I) chain 5 N-terminal" evidence="8">
    <location>
        <begin position="65"/>
        <end position="115"/>
    </location>
</feature>
<evidence type="ECO:0000256" key="1">
    <source>
        <dbReference type="ARBA" id="ARBA00004127"/>
    </source>
</evidence>
<keyword evidence="3 6" id="KW-1133">Transmembrane helix</keyword>
<dbReference type="GO" id="GO:0015990">
    <property type="term" value="P:electron transport coupled proton transport"/>
    <property type="evidence" value="ECO:0007669"/>
    <property type="project" value="TreeGrafter"/>
</dbReference>
<dbReference type="PRINTS" id="PR01435">
    <property type="entry name" value="NPOXDRDTASE5"/>
</dbReference>
<accession>A0A512H9M5</accession>
<keyword evidence="4 6" id="KW-0472">Membrane</keyword>
<evidence type="ECO:0000256" key="2">
    <source>
        <dbReference type="ARBA" id="ARBA00022692"/>
    </source>
</evidence>
<feature type="transmembrane region" description="Helical" evidence="6">
    <location>
        <begin position="284"/>
        <end position="305"/>
    </location>
</feature>
<dbReference type="RefSeq" id="WP_147164167.1">
    <property type="nucleotide sequence ID" value="NZ_BJZO01000063.1"/>
</dbReference>
<dbReference type="PANTHER" id="PTHR42829">
    <property type="entry name" value="NADH-UBIQUINONE OXIDOREDUCTASE CHAIN 5"/>
    <property type="match status" value="1"/>
</dbReference>
<feature type="transmembrane region" description="Helical" evidence="6">
    <location>
        <begin position="521"/>
        <end position="539"/>
    </location>
</feature>
<dbReference type="GO" id="GO:0016020">
    <property type="term" value="C:membrane"/>
    <property type="evidence" value="ECO:0007669"/>
    <property type="project" value="UniProtKB-SubCell"/>
</dbReference>
<evidence type="ECO:0000256" key="6">
    <source>
        <dbReference type="SAM" id="Phobius"/>
    </source>
</evidence>
<feature type="transmembrane region" description="Helical" evidence="6">
    <location>
        <begin position="344"/>
        <end position="361"/>
    </location>
</feature>
<name>A0A512H9M5_9PROT</name>
<comment type="subcellular location">
    <subcellularLocation>
        <location evidence="1">Endomembrane system</location>
        <topology evidence="1">Multi-pass membrane protein</topology>
    </subcellularLocation>
    <subcellularLocation>
        <location evidence="5">Membrane</location>
        <topology evidence="5">Multi-pass membrane protein</topology>
    </subcellularLocation>
</comment>
<feature type="transmembrane region" description="Helical" evidence="6">
    <location>
        <begin position="464"/>
        <end position="484"/>
    </location>
</feature>
<feature type="transmembrane region" description="Helical" evidence="6">
    <location>
        <begin position="177"/>
        <end position="202"/>
    </location>
</feature>
<evidence type="ECO:0000313" key="10">
    <source>
        <dbReference type="Proteomes" id="UP000321567"/>
    </source>
</evidence>
<dbReference type="PANTHER" id="PTHR42829:SF2">
    <property type="entry name" value="NADH-UBIQUINONE OXIDOREDUCTASE CHAIN 5"/>
    <property type="match status" value="1"/>
</dbReference>
<gene>
    <name evidence="9" type="ORF">ROR02_22840</name>
</gene>
<feature type="transmembrane region" description="Helical" evidence="6">
    <location>
        <begin position="420"/>
        <end position="444"/>
    </location>
</feature>
<feature type="transmembrane region" description="Helical" evidence="6">
    <location>
        <begin position="82"/>
        <end position="102"/>
    </location>
</feature>
<evidence type="ECO:0000256" key="4">
    <source>
        <dbReference type="ARBA" id="ARBA00023136"/>
    </source>
</evidence>
<protein>
    <submittedName>
        <fullName evidence="9">NADH:ubiquinone oxidoreductase subunit L</fullName>
    </submittedName>
</protein>